<gene>
    <name evidence="2" type="ORF">VSU01S_17730</name>
</gene>
<sequence>MTNRLSLTFIATILSAGFAASSANASVKLGMGIDQGLGMNLKFDNTVNLFAGNDGMALDYHFARGSLSSSAPLGWYVGVGGYYEWNDNFGMRLPVGLDWSFASNWNLTAQFSPELQVHHKTKFKFGAGLGVSYQF</sequence>
<keyword evidence="3" id="KW-1185">Reference proteome</keyword>
<dbReference type="EMBL" id="BJXK01000006">
    <property type="protein sequence ID" value="GEM79528.1"/>
    <property type="molecule type" value="Genomic_DNA"/>
</dbReference>
<organism evidence="2 3">
    <name type="scientific">Vibrio superstes NBRC 103154</name>
    <dbReference type="NCBI Taxonomy" id="1219062"/>
    <lineage>
        <taxon>Bacteria</taxon>
        <taxon>Pseudomonadati</taxon>
        <taxon>Pseudomonadota</taxon>
        <taxon>Gammaproteobacteria</taxon>
        <taxon>Vibrionales</taxon>
        <taxon>Vibrionaceae</taxon>
        <taxon>Vibrio</taxon>
    </lineage>
</organism>
<evidence type="ECO:0008006" key="4">
    <source>
        <dbReference type="Google" id="ProtNLM"/>
    </source>
</evidence>
<dbReference type="Proteomes" id="UP000321113">
    <property type="component" value="Unassembled WGS sequence"/>
</dbReference>
<feature type="chain" id="PRO_5022083942" description="Outer membrane protein beta-barrel domain-containing protein" evidence="1">
    <location>
        <begin position="26"/>
        <end position="135"/>
    </location>
</feature>
<keyword evidence="1" id="KW-0732">Signal</keyword>
<accession>A0A511QQA7</accession>
<feature type="signal peptide" evidence="1">
    <location>
        <begin position="1"/>
        <end position="25"/>
    </location>
</feature>
<evidence type="ECO:0000256" key="1">
    <source>
        <dbReference type="SAM" id="SignalP"/>
    </source>
</evidence>
<name>A0A511QQA7_9VIBR</name>
<reference evidence="2 3" key="1">
    <citation type="submission" date="2019-07" db="EMBL/GenBank/DDBJ databases">
        <title>Whole genome shotgun sequence of Vibrio superstes NBRC 103154.</title>
        <authorList>
            <person name="Hosoyama A."/>
            <person name="Uohara A."/>
            <person name="Ohji S."/>
            <person name="Ichikawa N."/>
        </authorList>
    </citation>
    <scope>NUCLEOTIDE SEQUENCE [LARGE SCALE GENOMIC DNA]</scope>
    <source>
        <strain evidence="2 3">NBRC 103154</strain>
    </source>
</reference>
<dbReference type="RefSeq" id="WP_119010622.1">
    <property type="nucleotide sequence ID" value="NZ_BJXK01000006.1"/>
</dbReference>
<evidence type="ECO:0000313" key="2">
    <source>
        <dbReference type="EMBL" id="GEM79528.1"/>
    </source>
</evidence>
<protein>
    <recommendedName>
        <fullName evidence="4">Outer membrane protein beta-barrel domain-containing protein</fullName>
    </recommendedName>
</protein>
<proteinExistence type="predicted"/>
<dbReference type="OrthoDB" id="5733495at2"/>
<dbReference type="AlphaFoldDB" id="A0A511QQA7"/>
<evidence type="ECO:0000313" key="3">
    <source>
        <dbReference type="Proteomes" id="UP000321113"/>
    </source>
</evidence>
<comment type="caution">
    <text evidence="2">The sequence shown here is derived from an EMBL/GenBank/DDBJ whole genome shotgun (WGS) entry which is preliminary data.</text>
</comment>